<dbReference type="NCBIfam" id="TIGR00043">
    <property type="entry name" value="rRNA maturation RNase YbeY"/>
    <property type="match status" value="1"/>
</dbReference>
<dbReference type="EMBL" id="FQVG01000020">
    <property type="protein sequence ID" value="SHE85748.1"/>
    <property type="molecule type" value="Genomic_DNA"/>
</dbReference>
<keyword evidence="11" id="KW-1185">Reference proteome</keyword>
<dbReference type="InterPro" id="IPR020549">
    <property type="entry name" value="YbeY_CS"/>
</dbReference>
<dbReference type="PROSITE" id="PS01306">
    <property type="entry name" value="UPF0054"/>
    <property type="match status" value="1"/>
</dbReference>
<dbReference type="GO" id="GO:0006364">
    <property type="term" value="P:rRNA processing"/>
    <property type="evidence" value="ECO:0007669"/>
    <property type="project" value="UniProtKB-UniRule"/>
</dbReference>
<dbReference type="Proteomes" id="UP000184423">
    <property type="component" value="Unassembled WGS sequence"/>
</dbReference>
<dbReference type="GO" id="GO:0004521">
    <property type="term" value="F:RNA endonuclease activity"/>
    <property type="evidence" value="ECO:0007669"/>
    <property type="project" value="UniProtKB-UniRule"/>
</dbReference>
<protein>
    <recommendedName>
        <fullName evidence="9">Endoribonuclease YbeY</fullName>
        <ecNumber evidence="9">3.1.-.-</ecNumber>
    </recommendedName>
</protein>
<evidence type="ECO:0000256" key="8">
    <source>
        <dbReference type="ARBA" id="ARBA00022833"/>
    </source>
</evidence>
<dbReference type="AlphaFoldDB" id="A0A1M4WX25"/>
<evidence type="ECO:0000256" key="5">
    <source>
        <dbReference type="ARBA" id="ARBA00022723"/>
    </source>
</evidence>
<evidence type="ECO:0000256" key="6">
    <source>
        <dbReference type="ARBA" id="ARBA00022759"/>
    </source>
</evidence>
<accession>A0A1M4WX25</accession>
<keyword evidence="3 9" id="KW-0698">rRNA processing</keyword>
<dbReference type="HAMAP" id="MF_00009">
    <property type="entry name" value="Endoribonucl_YbeY"/>
    <property type="match status" value="1"/>
</dbReference>
<dbReference type="InterPro" id="IPR002036">
    <property type="entry name" value="YbeY"/>
</dbReference>
<dbReference type="GO" id="GO:0004222">
    <property type="term" value="F:metalloendopeptidase activity"/>
    <property type="evidence" value="ECO:0007669"/>
    <property type="project" value="InterPro"/>
</dbReference>
<keyword evidence="8 9" id="KW-0862">Zinc</keyword>
<dbReference type="SUPFAM" id="SSF55486">
    <property type="entry name" value="Metalloproteases ('zincins'), catalytic domain"/>
    <property type="match status" value="1"/>
</dbReference>
<evidence type="ECO:0000256" key="2">
    <source>
        <dbReference type="ARBA" id="ARBA00022517"/>
    </source>
</evidence>
<dbReference type="Pfam" id="PF02130">
    <property type="entry name" value="YbeY"/>
    <property type="match status" value="1"/>
</dbReference>
<keyword evidence="6 9" id="KW-0255">Endonuclease</keyword>
<feature type="binding site" evidence="9">
    <location>
        <position position="141"/>
    </location>
    <ligand>
        <name>Zn(2+)</name>
        <dbReference type="ChEBI" id="CHEBI:29105"/>
        <note>catalytic</note>
    </ligand>
</feature>
<comment type="subcellular location">
    <subcellularLocation>
        <location evidence="9">Cytoplasm</location>
    </subcellularLocation>
</comment>
<proteinExistence type="inferred from homology"/>
<keyword evidence="2 9" id="KW-0690">Ribosome biogenesis</keyword>
<keyword evidence="9" id="KW-0963">Cytoplasm</keyword>
<sequence>MIEIDNRQNKIDFTEEMKKLISKAVEGTIKYENFNKPYELSIIITDNNEIKEINKQFRGIDKETDVLSFPMLDFDDGYYEDGEIEVDIEDINPESGAVVLGDMIISLEKAKEQSVEYGHSFERELAFLVVHSMLHLLGYDHEEENDRIIMRQKEEEILNNIGLAR</sequence>
<comment type="cofactor">
    <cofactor evidence="9">
        <name>Zn(2+)</name>
        <dbReference type="ChEBI" id="CHEBI:29105"/>
    </cofactor>
    <text evidence="9">Binds 1 zinc ion.</text>
</comment>
<name>A0A1M4WX25_9CLOT</name>
<dbReference type="GO" id="GO:0005737">
    <property type="term" value="C:cytoplasm"/>
    <property type="evidence" value="ECO:0007669"/>
    <property type="project" value="UniProtKB-SubCell"/>
</dbReference>
<evidence type="ECO:0000256" key="7">
    <source>
        <dbReference type="ARBA" id="ARBA00022801"/>
    </source>
</evidence>
<dbReference type="RefSeq" id="WP_073248475.1">
    <property type="nucleotide sequence ID" value="NZ_FQVG01000020.1"/>
</dbReference>
<keyword evidence="4 9" id="KW-0540">Nuclease</keyword>
<reference evidence="11" key="1">
    <citation type="submission" date="2016-11" db="EMBL/GenBank/DDBJ databases">
        <authorList>
            <person name="Varghese N."/>
            <person name="Submissions S."/>
        </authorList>
    </citation>
    <scope>NUCLEOTIDE SEQUENCE [LARGE SCALE GENOMIC DNA]</scope>
    <source>
        <strain evidence="11">DSM 10124</strain>
    </source>
</reference>
<evidence type="ECO:0000256" key="4">
    <source>
        <dbReference type="ARBA" id="ARBA00022722"/>
    </source>
</evidence>
<dbReference type="EC" id="3.1.-.-" evidence="9"/>
<dbReference type="GO" id="GO:0008270">
    <property type="term" value="F:zinc ion binding"/>
    <property type="evidence" value="ECO:0007669"/>
    <property type="project" value="UniProtKB-UniRule"/>
</dbReference>
<comment type="similarity">
    <text evidence="1 9">Belongs to the endoribonuclease YbeY family.</text>
</comment>
<dbReference type="PANTHER" id="PTHR46986:SF1">
    <property type="entry name" value="ENDORIBONUCLEASE YBEY, CHLOROPLASTIC"/>
    <property type="match status" value="1"/>
</dbReference>
<dbReference type="PANTHER" id="PTHR46986">
    <property type="entry name" value="ENDORIBONUCLEASE YBEY, CHLOROPLASTIC"/>
    <property type="match status" value="1"/>
</dbReference>
<evidence type="ECO:0000256" key="1">
    <source>
        <dbReference type="ARBA" id="ARBA00010875"/>
    </source>
</evidence>
<evidence type="ECO:0000313" key="10">
    <source>
        <dbReference type="EMBL" id="SHE85748.1"/>
    </source>
</evidence>
<dbReference type="Gene3D" id="3.40.390.30">
    <property type="entry name" value="Metalloproteases ('zincins'), catalytic domain"/>
    <property type="match status" value="1"/>
</dbReference>
<feature type="binding site" evidence="9">
    <location>
        <position position="131"/>
    </location>
    <ligand>
        <name>Zn(2+)</name>
        <dbReference type="ChEBI" id="CHEBI:29105"/>
        <note>catalytic</note>
    </ligand>
</feature>
<evidence type="ECO:0000256" key="9">
    <source>
        <dbReference type="HAMAP-Rule" id="MF_00009"/>
    </source>
</evidence>
<keyword evidence="7 9" id="KW-0378">Hydrolase</keyword>
<keyword evidence="5 9" id="KW-0479">Metal-binding</keyword>
<comment type="function">
    <text evidence="9">Single strand-specific metallo-endoribonuclease involved in late-stage 70S ribosome quality control and in maturation of the 3' terminus of the 16S rRNA.</text>
</comment>
<evidence type="ECO:0000256" key="3">
    <source>
        <dbReference type="ARBA" id="ARBA00022552"/>
    </source>
</evidence>
<feature type="binding site" evidence="9">
    <location>
        <position position="135"/>
    </location>
    <ligand>
        <name>Zn(2+)</name>
        <dbReference type="ChEBI" id="CHEBI:29105"/>
        <note>catalytic</note>
    </ligand>
</feature>
<gene>
    <name evidence="9" type="primary">ybeY</name>
    <name evidence="10" type="ORF">SAMN02746091_01259</name>
</gene>
<organism evidence="10 11">
    <name type="scientific">Caloramator proteoclasticus DSM 10124</name>
    <dbReference type="NCBI Taxonomy" id="1121262"/>
    <lineage>
        <taxon>Bacteria</taxon>
        <taxon>Bacillati</taxon>
        <taxon>Bacillota</taxon>
        <taxon>Clostridia</taxon>
        <taxon>Eubacteriales</taxon>
        <taxon>Clostridiaceae</taxon>
        <taxon>Caloramator</taxon>
    </lineage>
</organism>
<dbReference type="InterPro" id="IPR023091">
    <property type="entry name" value="MetalPrtase_cat_dom_sf_prd"/>
</dbReference>
<evidence type="ECO:0000313" key="11">
    <source>
        <dbReference type="Proteomes" id="UP000184423"/>
    </source>
</evidence>